<organism evidence="5 6">
    <name type="scientific">Cytobacillus purgationiresistens</name>
    <dbReference type="NCBI Taxonomy" id="863449"/>
    <lineage>
        <taxon>Bacteria</taxon>
        <taxon>Bacillati</taxon>
        <taxon>Bacillota</taxon>
        <taxon>Bacilli</taxon>
        <taxon>Bacillales</taxon>
        <taxon>Bacillaceae</taxon>
        <taxon>Cytobacillus</taxon>
    </lineage>
</organism>
<comment type="caution">
    <text evidence="5">The sequence shown here is derived from an EMBL/GenBank/DDBJ whole genome shotgun (WGS) entry which is preliminary data.</text>
</comment>
<dbReference type="Proteomes" id="UP001238088">
    <property type="component" value="Unassembled WGS sequence"/>
</dbReference>
<accession>A0ABU0ARE8</accession>
<dbReference type="SUPFAM" id="SSF53474">
    <property type="entry name" value="alpha/beta-Hydrolases"/>
    <property type="match status" value="1"/>
</dbReference>
<comment type="catalytic activity">
    <reaction evidence="3">
        <text>5-enolpyruvoyl-6-hydroxy-2-succinyl-cyclohex-3-ene-1-carboxylate = (1R,6R)-6-hydroxy-2-succinyl-cyclohexa-2,4-diene-1-carboxylate + pyruvate</text>
        <dbReference type="Rhea" id="RHEA:25597"/>
        <dbReference type="ChEBI" id="CHEBI:15361"/>
        <dbReference type="ChEBI" id="CHEBI:58689"/>
        <dbReference type="ChEBI" id="CHEBI:58818"/>
        <dbReference type="EC" id="4.2.99.20"/>
    </reaction>
</comment>
<comment type="pathway">
    <text evidence="3">Quinol/quinone metabolism; 1,4-dihydroxy-2-naphthoate biosynthesis; 1,4-dihydroxy-2-naphthoate from chorismate: step 3/7.</text>
</comment>
<dbReference type="PANTHER" id="PTHR42916:SF1">
    <property type="entry name" value="PROTEIN PHYLLO, CHLOROPLASTIC"/>
    <property type="match status" value="1"/>
</dbReference>
<protein>
    <recommendedName>
        <fullName evidence="3">Putative 2-succinyl-6-hydroxy-2,4-cyclohexadiene-1-carboxylate synthase</fullName>
        <shortName evidence="3">SHCHC synthase</shortName>
        <ecNumber evidence="3">4.2.99.20</ecNumber>
    </recommendedName>
</protein>
<dbReference type="Pfam" id="PF00561">
    <property type="entry name" value="Abhydrolase_1"/>
    <property type="match status" value="1"/>
</dbReference>
<keyword evidence="1 3" id="KW-0474">Menaquinone biosynthesis</keyword>
<evidence type="ECO:0000313" key="5">
    <source>
        <dbReference type="EMBL" id="MDQ0273834.1"/>
    </source>
</evidence>
<reference evidence="5 6" key="1">
    <citation type="submission" date="2023-07" db="EMBL/GenBank/DDBJ databases">
        <title>Genomic Encyclopedia of Type Strains, Phase IV (KMG-IV): sequencing the most valuable type-strain genomes for metagenomic binning, comparative biology and taxonomic classification.</title>
        <authorList>
            <person name="Goeker M."/>
        </authorList>
    </citation>
    <scope>NUCLEOTIDE SEQUENCE [LARGE SCALE GENOMIC DNA]</scope>
    <source>
        <strain evidence="5 6">DSM 23494</strain>
    </source>
</reference>
<name>A0ABU0ARE8_9BACI</name>
<evidence type="ECO:0000256" key="3">
    <source>
        <dbReference type="HAMAP-Rule" id="MF_01660"/>
    </source>
</evidence>
<sequence length="275" mass="31170">MKFVINNVKYHVDMWGEGYPLLLLHGFTGSSDTWAPFESNWENHSEMIAVDIIGHGQSDAPDKLSCYDIEEQAEMLYKLMGKLKIEKADFLGYSMGGRLAITFAVKYPHKVRKLILESTTPGLRIHEEKKARVEQDHRLCEFISEKGISQFIDYWENIPLFASLKNAPSSMQTKTRAQRLQNQSIGLMNSLKGMGTGAQPSWWGKLKDLHIPTLLITGSLDTKFCQLAKSMSYQLPNSDWVVLDECGHAIHVEKPEKFAIIVSEFLSISEEKSLS</sequence>
<evidence type="ECO:0000313" key="6">
    <source>
        <dbReference type="Proteomes" id="UP001238088"/>
    </source>
</evidence>
<comment type="similarity">
    <text evidence="3">Belongs to the AB hydrolase superfamily. MenH family.</text>
</comment>
<dbReference type="Gene3D" id="3.40.50.1820">
    <property type="entry name" value="alpha/beta hydrolase"/>
    <property type="match status" value="1"/>
</dbReference>
<comment type="pathway">
    <text evidence="3">Quinol/quinone metabolism; menaquinone biosynthesis.</text>
</comment>
<evidence type="ECO:0000259" key="4">
    <source>
        <dbReference type="Pfam" id="PF00561"/>
    </source>
</evidence>
<dbReference type="EMBL" id="JAUSUB010000053">
    <property type="protein sequence ID" value="MDQ0273834.1"/>
    <property type="molecule type" value="Genomic_DNA"/>
</dbReference>
<proteinExistence type="inferred from homology"/>
<dbReference type="InterPro" id="IPR022485">
    <property type="entry name" value="SHCHC_synthase_MenH"/>
</dbReference>
<dbReference type="NCBIfam" id="TIGR03695">
    <property type="entry name" value="menH_SHCHC"/>
    <property type="match status" value="1"/>
</dbReference>
<keyword evidence="6" id="KW-1185">Reference proteome</keyword>
<dbReference type="PRINTS" id="PR00412">
    <property type="entry name" value="EPOXHYDRLASE"/>
</dbReference>
<dbReference type="EC" id="4.2.99.20" evidence="3"/>
<comment type="function">
    <text evidence="3">Catalyzes a proton abstraction reaction that results in 2,5-elimination of pyruvate from 2-succinyl-5-enolpyruvyl-6-hydroxy-3-cyclohexene-1-carboxylate (SEPHCHC) and the formation of 2-succinyl-6-hydroxy-2,4-cyclohexadiene-1-carboxylate (SHCHC).</text>
</comment>
<dbReference type="InterPro" id="IPR029058">
    <property type="entry name" value="AB_hydrolase_fold"/>
</dbReference>
<comment type="subunit">
    <text evidence="3">Monomer.</text>
</comment>
<dbReference type="GO" id="GO:0070205">
    <property type="term" value="F:2-succinyl-6-hydroxy-2,4-cyclohexadiene-1-carboxylate synthase activity"/>
    <property type="evidence" value="ECO:0007669"/>
    <property type="project" value="UniProtKB-EC"/>
</dbReference>
<dbReference type="InterPro" id="IPR000639">
    <property type="entry name" value="Epox_hydrolase-like"/>
</dbReference>
<dbReference type="HAMAP" id="MF_01660">
    <property type="entry name" value="MenH"/>
    <property type="match status" value="1"/>
</dbReference>
<dbReference type="RefSeq" id="WP_307480465.1">
    <property type="nucleotide sequence ID" value="NZ_JAUSUB010000053.1"/>
</dbReference>
<keyword evidence="2 3" id="KW-0456">Lyase</keyword>
<dbReference type="PANTHER" id="PTHR42916">
    <property type="entry name" value="2-SUCCINYL-5-ENOLPYRUVYL-6-HYDROXY-3-CYCLOHEXENE-1-CARBOXYLATE SYNTHASE"/>
    <property type="match status" value="1"/>
</dbReference>
<dbReference type="PRINTS" id="PR00111">
    <property type="entry name" value="ABHYDROLASE"/>
</dbReference>
<evidence type="ECO:0000256" key="1">
    <source>
        <dbReference type="ARBA" id="ARBA00022428"/>
    </source>
</evidence>
<gene>
    <name evidence="3" type="primary">menH</name>
    <name evidence="5" type="ORF">J2S17_005783</name>
</gene>
<evidence type="ECO:0000256" key="2">
    <source>
        <dbReference type="ARBA" id="ARBA00023239"/>
    </source>
</evidence>
<dbReference type="InterPro" id="IPR000073">
    <property type="entry name" value="AB_hydrolase_1"/>
</dbReference>
<feature type="domain" description="AB hydrolase-1" evidence="4">
    <location>
        <begin position="19"/>
        <end position="255"/>
    </location>
</feature>